<feature type="transmembrane region" description="Helical" evidence="5">
    <location>
        <begin position="331"/>
        <end position="350"/>
    </location>
</feature>
<dbReference type="PIRSF" id="PIRSF005690">
    <property type="entry name" value="GerBA"/>
    <property type="match status" value="1"/>
</dbReference>
<feature type="transmembrane region" description="Helical" evidence="5">
    <location>
        <begin position="457"/>
        <end position="481"/>
    </location>
</feature>
<keyword evidence="5" id="KW-0812">Transmembrane</keyword>
<dbReference type="InterPro" id="IPR050768">
    <property type="entry name" value="UPF0353/GerABKA_families"/>
</dbReference>
<dbReference type="PANTHER" id="PTHR22550">
    <property type="entry name" value="SPORE GERMINATION PROTEIN"/>
    <property type="match status" value="1"/>
</dbReference>
<reference evidence="6 7" key="1">
    <citation type="journal article" date="2022" name="Int. J. Syst. Evol. Microbiol.">
        <title>Neobacillus kokaensis sp. nov., isolated from soil.</title>
        <authorList>
            <person name="Yuki K."/>
            <person name="Matsubara H."/>
            <person name="Yamaguchi S."/>
        </authorList>
    </citation>
    <scope>NUCLEOTIDE SEQUENCE [LARGE SCALE GENOMIC DNA]</scope>
    <source>
        <strain evidence="6 7">LOB 377</strain>
    </source>
</reference>
<gene>
    <name evidence="6" type="primary">gerKA_2</name>
    <name evidence="6" type="ORF">AM1BK_39620</name>
</gene>
<accession>A0ABQ3N6T4</accession>
<dbReference type="PANTHER" id="PTHR22550:SF5">
    <property type="entry name" value="LEUCINE ZIPPER PROTEIN 4"/>
    <property type="match status" value="1"/>
</dbReference>
<dbReference type="RefSeq" id="WP_370465072.1">
    <property type="nucleotide sequence ID" value="NZ_BNDS01000022.1"/>
</dbReference>
<keyword evidence="3 4" id="KW-0472">Membrane</keyword>
<organism evidence="6 7">
    <name type="scientific">Neobacillus kokaensis</name>
    <dbReference type="NCBI Taxonomy" id="2759023"/>
    <lineage>
        <taxon>Bacteria</taxon>
        <taxon>Bacillati</taxon>
        <taxon>Bacillota</taxon>
        <taxon>Bacilli</taxon>
        <taxon>Bacillales</taxon>
        <taxon>Bacillaceae</taxon>
        <taxon>Neobacillus</taxon>
    </lineage>
</organism>
<comment type="subcellular location">
    <subcellularLocation>
        <location evidence="4">Cell membrane</location>
    </subcellularLocation>
    <subcellularLocation>
        <location evidence="1">Membrane</location>
        <topology evidence="1">Multi-pass membrane protein</topology>
    </subcellularLocation>
</comment>
<evidence type="ECO:0000256" key="1">
    <source>
        <dbReference type="ARBA" id="ARBA00004141"/>
    </source>
</evidence>
<keyword evidence="7" id="KW-1185">Reference proteome</keyword>
<proteinExistence type="inferred from homology"/>
<dbReference type="Pfam" id="PF03323">
    <property type="entry name" value="GerA"/>
    <property type="match status" value="1"/>
</dbReference>
<comment type="similarity">
    <text evidence="2 4">Belongs to the GerABKA family.</text>
</comment>
<evidence type="ECO:0000256" key="5">
    <source>
        <dbReference type="SAM" id="Phobius"/>
    </source>
</evidence>
<dbReference type="EMBL" id="BNDS01000022">
    <property type="protein sequence ID" value="GHI00420.1"/>
    <property type="molecule type" value="Genomic_DNA"/>
</dbReference>
<evidence type="ECO:0000313" key="6">
    <source>
        <dbReference type="EMBL" id="GHI00420.1"/>
    </source>
</evidence>
<evidence type="ECO:0000313" key="7">
    <source>
        <dbReference type="Proteomes" id="UP000637074"/>
    </source>
</evidence>
<comment type="caution">
    <text evidence="6">The sequence shown here is derived from an EMBL/GenBank/DDBJ whole genome shotgun (WGS) entry which is preliminary data.</text>
</comment>
<evidence type="ECO:0000256" key="4">
    <source>
        <dbReference type="PIRNR" id="PIRNR005690"/>
    </source>
</evidence>
<keyword evidence="5" id="KW-1133">Transmembrane helix</keyword>
<evidence type="ECO:0000256" key="3">
    <source>
        <dbReference type="ARBA" id="ARBA00023136"/>
    </source>
</evidence>
<dbReference type="Proteomes" id="UP000637074">
    <property type="component" value="Unassembled WGS sequence"/>
</dbReference>
<sequence length="541" mass="60679">MNFFKNKEKQTIKDKLEDLQRKARGQAEQQTKTIVGSNAILVNLHENLFKVRETLGNSDDIIIREIRIGNEGRVKGCLLYIDGLIDSQANHNFIMESLMLNLRTTDMEAAQESTGLSLLQYLKEMVLTVGDIQDITDFSALIDSLLTAKVILLFDGYVEGFAIEMKGAKERSVEEPTTETTIRGPREGFTENLRVNTSLIRKKIKDPNLWIESKKIGKVTKTNVSIMYIKGIVNDKVVEEVRRRLDGIKIDSILESGYIEELIQDKTWTPFPTMYHSERPDTITADLLEGRIAILIEGTPFVMTVPVVFPQFLQSPEDYYNRTDITTLLRFLRYLGFFIALLAPSLYVAVTTFHQEMLPTQLLISLAAQREGVPFPAFIEALAMEVTFEILREAGLRMPRAIGQAVSIVGTLVVGTAAVDAGFASAAMVIVVAITAISSFIVSNYELAIAIRMLRFPFMALAASFGLFGIIVGLIAMILHLCSLRSFGVPYMAPFAPFILDDQKDAIVRFPRWALFSRPRLIGKNNLIREDTPSPKPENRK</sequence>
<protein>
    <submittedName>
        <fullName evidence="6">Spore germination protein KA</fullName>
    </submittedName>
</protein>
<feature type="transmembrane region" description="Helical" evidence="5">
    <location>
        <begin position="425"/>
        <end position="445"/>
    </location>
</feature>
<name>A0ABQ3N6T4_9BACI</name>
<dbReference type="InterPro" id="IPR004995">
    <property type="entry name" value="Spore_Ger"/>
</dbReference>
<evidence type="ECO:0000256" key="2">
    <source>
        <dbReference type="ARBA" id="ARBA00005278"/>
    </source>
</evidence>